<name>V6DHV1_9LACO</name>
<dbReference type="EMBL" id="CBVR010000001">
    <property type="protein sequence ID" value="CDK34250.1"/>
    <property type="molecule type" value="Genomic_DNA"/>
</dbReference>
<gene>
    <name evidence="2" type="ORF">LSCP400_00471</name>
</gene>
<accession>V6DHV1</accession>
<organism evidence="2">
    <name type="scientific">Ligilactobacillus salivarius cp400</name>
    <dbReference type="NCBI Taxonomy" id="1273133"/>
    <lineage>
        <taxon>Bacteria</taxon>
        <taxon>Bacillati</taxon>
        <taxon>Bacillota</taxon>
        <taxon>Bacilli</taxon>
        <taxon>Lactobacillales</taxon>
        <taxon>Lactobacillaceae</taxon>
        <taxon>Ligilactobacillus</taxon>
    </lineage>
</organism>
<reference evidence="2" key="2">
    <citation type="journal article" date="2014" name="Genome Announc.">
        <title>Draft Genome Sequence of a Novel Lactobacillus salivarius Strain Isolated from Piglet.</title>
        <authorList>
            <person name="Mackenzie D.A."/>
            <person name="McLay K."/>
            <person name="Roos S."/>
            <person name="Walter J."/>
            <person name="Swarbreck D."/>
            <person name="Drou N."/>
            <person name="Crossman L.C."/>
            <person name="Juge N."/>
        </authorList>
    </citation>
    <scope>NUCLEOTIDE SEQUENCE [LARGE SCALE GENOMIC DNA]</scope>
    <source>
        <strain>cp400</strain>
    </source>
</reference>
<protein>
    <recommendedName>
        <fullName evidence="1">Anti-bacteriophage protein A/HamA C-terminal domain-containing protein</fullName>
    </recommendedName>
</protein>
<reference evidence="2" key="1">
    <citation type="submission" date="2013-10" db="EMBL/GenBank/DDBJ databases">
        <authorList>
            <person name="Crossman L."/>
        </authorList>
    </citation>
    <scope>NUCLEOTIDE SEQUENCE</scope>
</reference>
<sequence>MGHRHSEHEKIYGNLHVFYISFDLDDNGDYVQIKSEFYNELFNDITSFAFGAKNVMSRIKEPQDITRIQREALRKIYSIPEIKEASDYYLSSNIVEDKYLKRGEFGELMLYHLLHEYFNAEALISKIYFKDSNGLAPHGFDAVHVDSNNRLLWLGESKLYKDGNKAIDALMRDLEEHFNRNFFREEFTIITNRVHDSNMEVDEFIKCLIDPETKVLDKLAKINVALFAGFDSKAISDKNRNQLQFREKLNGEITRLYNKVEQKRKQHKWNEHLNLYLFLFPLDSKNEFVKDLHCKLKGAQKL</sequence>
<dbReference type="Pfam" id="PF08878">
    <property type="entry name" value="HamA"/>
    <property type="match status" value="1"/>
</dbReference>
<comment type="caution">
    <text evidence="2">The sequence shown here is derived from an EMBL/GenBank/DDBJ whole genome shotgun (WGS) entry which is preliminary data.</text>
</comment>
<dbReference type="InterPro" id="IPR014976">
    <property type="entry name" value="AbpA_HamA_C"/>
</dbReference>
<evidence type="ECO:0000259" key="1">
    <source>
        <dbReference type="Pfam" id="PF08878"/>
    </source>
</evidence>
<dbReference type="AlphaFoldDB" id="V6DHV1"/>
<evidence type="ECO:0000313" key="2">
    <source>
        <dbReference type="EMBL" id="CDK34250.1"/>
    </source>
</evidence>
<feature type="domain" description="Anti-bacteriophage protein A/HamA C-terminal" evidence="1">
    <location>
        <begin position="12"/>
        <end position="296"/>
    </location>
</feature>
<proteinExistence type="predicted"/>